<evidence type="ECO:0000313" key="2">
    <source>
        <dbReference type="Proteomes" id="UP001237642"/>
    </source>
</evidence>
<dbReference type="AlphaFoldDB" id="A0AAD8N500"/>
<dbReference type="SUPFAM" id="SSF53756">
    <property type="entry name" value="UDP-Glycosyltransferase/glycogen phosphorylase"/>
    <property type="match status" value="1"/>
</dbReference>
<sequence>MVNSSWTRAHINKLWGSPERIFRVYPPCHTSGLQVLPLKRPAIPPKFISLAQFRPEKAHSLKLEAFALAIKSLDSTLAKPILQFVGYYIQQSLMDVFILQVAGYRNSKGEPRTVSYKITIGSVAGLTLLFI</sequence>
<dbReference type="PANTHER" id="PTHR45919:SF1">
    <property type="entry name" value="GDP-MAN:MAN(3)GLCNAC(2)-PP-DOL ALPHA-1,2-MANNOSYLTRANSFERASE"/>
    <property type="match status" value="1"/>
</dbReference>
<dbReference type="EMBL" id="JAUIZM010000002">
    <property type="protein sequence ID" value="KAK1396197.1"/>
    <property type="molecule type" value="Genomic_DNA"/>
</dbReference>
<protein>
    <submittedName>
        <fullName evidence="1">Uncharacterized protein</fullName>
    </submittedName>
</protein>
<organism evidence="1 2">
    <name type="scientific">Heracleum sosnowskyi</name>
    <dbReference type="NCBI Taxonomy" id="360622"/>
    <lineage>
        <taxon>Eukaryota</taxon>
        <taxon>Viridiplantae</taxon>
        <taxon>Streptophyta</taxon>
        <taxon>Embryophyta</taxon>
        <taxon>Tracheophyta</taxon>
        <taxon>Spermatophyta</taxon>
        <taxon>Magnoliopsida</taxon>
        <taxon>eudicotyledons</taxon>
        <taxon>Gunneridae</taxon>
        <taxon>Pentapetalae</taxon>
        <taxon>asterids</taxon>
        <taxon>campanulids</taxon>
        <taxon>Apiales</taxon>
        <taxon>Apiaceae</taxon>
        <taxon>Apioideae</taxon>
        <taxon>apioid superclade</taxon>
        <taxon>Tordylieae</taxon>
        <taxon>Tordyliinae</taxon>
        <taxon>Heracleum</taxon>
    </lineage>
</organism>
<dbReference type="GO" id="GO:0004377">
    <property type="term" value="F:GDP-Man:Man(3)GlcNAc(2)-PP-Dol alpha-1,2-mannosyltransferase activity"/>
    <property type="evidence" value="ECO:0007669"/>
    <property type="project" value="InterPro"/>
</dbReference>
<dbReference type="InterPro" id="IPR038013">
    <property type="entry name" value="ALG11"/>
</dbReference>
<comment type="caution">
    <text evidence="1">The sequence shown here is derived from an EMBL/GenBank/DDBJ whole genome shotgun (WGS) entry which is preliminary data.</text>
</comment>
<evidence type="ECO:0000313" key="1">
    <source>
        <dbReference type="EMBL" id="KAK1396197.1"/>
    </source>
</evidence>
<reference evidence="1" key="1">
    <citation type="submission" date="2023-02" db="EMBL/GenBank/DDBJ databases">
        <title>Genome of toxic invasive species Heracleum sosnowskyi carries increased number of genes despite the absence of recent whole-genome duplications.</title>
        <authorList>
            <person name="Schelkunov M."/>
            <person name="Shtratnikova V."/>
            <person name="Makarenko M."/>
            <person name="Klepikova A."/>
            <person name="Omelchenko D."/>
            <person name="Novikova G."/>
            <person name="Obukhova E."/>
            <person name="Bogdanov V."/>
            <person name="Penin A."/>
            <person name="Logacheva M."/>
        </authorList>
    </citation>
    <scope>NUCLEOTIDE SEQUENCE</scope>
    <source>
        <strain evidence="1">Hsosn_3</strain>
        <tissue evidence="1">Leaf</tissue>
    </source>
</reference>
<accession>A0AAD8N500</accession>
<dbReference type="PANTHER" id="PTHR45919">
    <property type="entry name" value="GDP-MAN:MAN(3)GLCNAC(2)-PP-DOL ALPHA-1,2-MANNOSYLTRANSFERASE"/>
    <property type="match status" value="1"/>
</dbReference>
<proteinExistence type="predicted"/>
<dbReference type="GO" id="GO:0006487">
    <property type="term" value="P:protein N-linked glycosylation"/>
    <property type="evidence" value="ECO:0007669"/>
    <property type="project" value="TreeGrafter"/>
</dbReference>
<dbReference type="Proteomes" id="UP001237642">
    <property type="component" value="Unassembled WGS sequence"/>
</dbReference>
<gene>
    <name evidence="1" type="ORF">POM88_006060</name>
</gene>
<reference evidence="1" key="2">
    <citation type="submission" date="2023-05" db="EMBL/GenBank/DDBJ databases">
        <authorList>
            <person name="Schelkunov M.I."/>
        </authorList>
    </citation>
    <scope>NUCLEOTIDE SEQUENCE</scope>
    <source>
        <strain evidence="1">Hsosn_3</strain>
        <tissue evidence="1">Leaf</tissue>
    </source>
</reference>
<dbReference type="GO" id="GO:0005789">
    <property type="term" value="C:endoplasmic reticulum membrane"/>
    <property type="evidence" value="ECO:0007669"/>
    <property type="project" value="TreeGrafter"/>
</dbReference>
<keyword evidence="2" id="KW-1185">Reference proteome</keyword>
<name>A0AAD8N500_9APIA</name>